<organism evidence="1 2">
    <name type="scientific">Plasmodium inui San Antonio 1</name>
    <dbReference type="NCBI Taxonomy" id="1237626"/>
    <lineage>
        <taxon>Eukaryota</taxon>
        <taxon>Sar</taxon>
        <taxon>Alveolata</taxon>
        <taxon>Apicomplexa</taxon>
        <taxon>Aconoidasida</taxon>
        <taxon>Haemosporida</taxon>
        <taxon>Plasmodiidae</taxon>
        <taxon>Plasmodium</taxon>
        <taxon>Plasmodium (Plasmodium)</taxon>
    </lineage>
</organism>
<evidence type="ECO:0000313" key="2">
    <source>
        <dbReference type="Proteomes" id="UP000030640"/>
    </source>
</evidence>
<dbReference type="VEuPathDB" id="PlasmoDB:C922_03724"/>
<name>W6ZYQ7_9APIC</name>
<dbReference type="AlphaFoldDB" id="W6ZYQ7"/>
<dbReference type="EMBL" id="KI965475">
    <property type="protein sequence ID" value="EUD65997.1"/>
    <property type="molecule type" value="Genomic_DNA"/>
</dbReference>
<dbReference type="RefSeq" id="XP_008817535.1">
    <property type="nucleotide sequence ID" value="XM_008819313.1"/>
</dbReference>
<reference evidence="1 2" key="1">
    <citation type="submission" date="2013-02" db="EMBL/GenBank/DDBJ databases">
        <title>The Genome Sequence of Plasmodium inui San Antonio 1.</title>
        <authorList>
            <consortium name="The Broad Institute Genome Sequencing Platform"/>
            <consortium name="The Broad Institute Genome Sequencing Center for Infectious Disease"/>
            <person name="Neafsey D."/>
            <person name="Cheeseman I."/>
            <person name="Volkman S."/>
            <person name="Adams J."/>
            <person name="Walker B."/>
            <person name="Young S.K."/>
            <person name="Zeng Q."/>
            <person name="Gargeya S."/>
            <person name="Fitzgerald M."/>
            <person name="Haas B."/>
            <person name="Abouelleil A."/>
            <person name="Alvarado L."/>
            <person name="Arachchi H.M."/>
            <person name="Berlin A.M."/>
            <person name="Chapman S.B."/>
            <person name="Dewar J."/>
            <person name="Goldberg J."/>
            <person name="Griggs A."/>
            <person name="Gujja S."/>
            <person name="Hansen M."/>
            <person name="Howarth C."/>
            <person name="Imamovic A."/>
            <person name="Larimer J."/>
            <person name="McCowan C."/>
            <person name="Murphy C."/>
            <person name="Neiman D."/>
            <person name="Pearson M."/>
            <person name="Priest M."/>
            <person name="Roberts A."/>
            <person name="Saif S."/>
            <person name="Shea T."/>
            <person name="Sisk P."/>
            <person name="Sykes S."/>
            <person name="Wortman J."/>
            <person name="Nusbaum C."/>
            <person name="Birren B."/>
        </authorList>
    </citation>
    <scope>NUCLEOTIDE SEQUENCE [LARGE SCALE GENOMIC DNA]</scope>
    <source>
        <strain evidence="1 2">San Antonio 1</strain>
    </source>
</reference>
<protein>
    <submittedName>
        <fullName evidence="1">Uncharacterized protein</fullName>
    </submittedName>
</protein>
<dbReference type="GeneID" id="20038998"/>
<sequence length="62" mass="7399">MSNNKRKLKRKEPREAYKYPDMPWTTYDDREGVNMTRYSNSVELTPPHLGTGYTQKYIKRAS</sequence>
<keyword evidence="2" id="KW-1185">Reference proteome</keyword>
<accession>W6ZYQ7</accession>
<gene>
    <name evidence="1" type="ORF">C922_03724</name>
</gene>
<proteinExistence type="predicted"/>
<dbReference type="Proteomes" id="UP000030640">
    <property type="component" value="Unassembled WGS sequence"/>
</dbReference>
<evidence type="ECO:0000313" key="1">
    <source>
        <dbReference type="EMBL" id="EUD65997.1"/>
    </source>
</evidence>